<comment type="similarity">
    <text evidence="2">Belongs to the binding-protein-dependent transport system permease family. FecCD subfamily.</text>
</comment>
<dbReference type="InterPro" id="IPR000522">
    <property type="entry name" value="ABC_transptr_permease_BtuC"/>
</dbReference>
<dbReference type="Pfam" id="PF01032">
    <property type="entry name" value="FecCD"/>
    <property type="match status" value="1"/>
</dbReference>
<dbReference type="GO" id="GO:0033214">
    <property type="term" value="P:siderophore-iron import into cell"/>
    <property type="evidence" value="ECO:0007669"/>
    <property type="project" value="TreeGrafter"/>
</dbReference>
<dbReference type="GO" id="GO:0022857">
    <property type="term" value="F:transmembrane transporter activity"/>
    <property type="evidence" value="ECO:0007669"/>
    <property type="project" value="InterPro"/>
</dbReference>
<dbReference type="SUPFAM" id="SSF81345">
    <property type="entry name" value="ABC transporter involved in vitamin B12 uptake, BtuC"/>
    <property type="match status" value="1"/>
</dbReference>
<keyword evidence="4" id="KW-1003">Cell membrane</keyword>
<dbReference type="PANTHER" id="PTHR30472">
    <property type="entry name" value="FERRIC ENTEROBACTIN TRANSPORT SYSTEM PERMEASE PROTEIN"/>
    <property type="match status" value="1"/>
</dbReference>
<feature type="transmembrane region" description="Helical" evidence="8">
    <location>
        <begin position="33"/>
        <end position="52"/>
    </location>
</feature>
<evidence type="ECO:0000313" key="9">
    <source>
        <dbReference type="EMBL" id="TQE97627.1"/>
    </source>
</evidence>
<proteinExistence type="inferred from homology"/>
<dbReference type="Proteomes" id="UP000317371">
    <property type="component" value="Unassembled WGS sequence"/>
</dbReference>
<dbReference type="FunCoup" id="A0A540VLJ5">
    <property type="interactions" value="7"/>
</dbReference>
<dbReference type="GO" id="GO:0005886">
    <property type="term" value="C:plasma membrane"/>
    <property type="evidence" value="ECO:0007669"/>
    <property type="project" value="UniProtKB-SubCell"/>
</dbReference>
<sequence>MRLDSLLAPAQGKARAGRRLPWVEFGNRPDGRLWVLAVVAALLILLFLTIDVQGHWDFVLPRRGRKVVAMVVVGYAISYATVLFQTVTNNRILTPSMIGFDSLYMLIQTVVVFAFGALTLTTMPPGIRFLINAGLMMGFAGLLYRLLFQREGRYLYFLVLAGIIFGTFFNSFTSFLQRLIDPNDFAVLQDRMFASFNSVPEELLLVAVAGVLAATGFSLRDAHRLDVLALGRDHAINLGVEHERVVQRLMLVIAGLIAVSTALVGPITFFGLLVANLAYTLMPTYRHRYVIPAAALLGIIALVGGQLLVERVFTFSTSLSVIINFIGGSYFIFMVLKESRA</sequence>
<keyword evidence="3" id="KW-0813">Transport</keyword>
<evidence type="ECO:0000256" key="1">
    <source>
        <dbReference type="ARBA" id="ARBA00004651"/>
    </source>
</evidence>
<comment type="caution">
    <text evidence="9">The sequence shown here is derived from an EMBL/GenBank/DDBJ whole genome shotgun (WGS) entry which is preliminary data.</text>
</comment>
<dbReference type="InParanoid" id="A0A540VLJ5"/>
<protein>
    <submittedName>
        <fullName evidence="9">Iron chelate uptake ABC transporter family permease subunit</fullName>
    </submittedName>
</protein>
<dbReference type="Gene3D" id="1.10.3470.10">
    <property type="entry name" value="ABC transporter involved in vitamin B12 uptake, BtuC"/>
    <property type="match status" value="1"/>
</dbReference>
<dbReference type="AlphaFoldDB" id="A0A540VLJ5"/>
<dbReference type="EMBL" id="VIGC01000002">
    <property type="protein sequence ID" value="TQE97627.1"/>
    <property type="molecule type" value="Genomic_DNA"/>
</dbReference>
<dbReference type="RefSeq" id="WP_141608354.1">
    <property type="nucleotide sequence ID" value="NZ_VIGC02000002.1"/>
</dbReference>
<dbReference type="OrthoDB" id="9796260at2"/>
<name>A0A540VLJ5_9CHLR</name>
<keyword evidence="5 8" id="KW-0812">Transmembrane</keyword>
<feature type="transmembrane region" description="Helical" evidence="8">
    <location>
        <begin position="315"/>
        <end position="336"/>
    </location>
</feature>
<feature type="transmembrane region" description="Helical" evidence="8">
    <location>
        <begin position="129"/>
        <end position="148"/>
    </location>
</feature>
<comment type="subcellular location">
    <subcellularLocation>
        <location evidence="1">Cell membrane</location>
        <topology evidence="1">Multi-pass membrane protein</topology>
    </subcellularLocation>
</comment>
<evidence type="ECO:0000256" key="3">
    <source>
        <dbReference type="ARBA" id="ARBA00022448"/>
    </source>
</evidence>
<organism evidence="9 10">
    <name type="scientific">Litorilinea aerophila</name>
    <dbReference type="NCBI Taxonomy" id="1204385"/>
    <lineage>
        <taxon>Bacteria</taxon>
        <taxon>Bacillati</taxon>
        <taxon>Chloroflexota</taxon>
        <taxon>Caldilineae</taxon>
        <taxon>Caldilineales</taxon>
        <taxon>Caldilineaceae</taxon>
        <taxon>Litorilinea</taxon>
    </lineage>
</organism>
<dbReference type="InterPro" id="IPR037294">
    <property type="entry name" value="ABC_BtuC-like"/>
</dbReference>
<evidence type="ECO:0000256" key="4">
    <source>
        <dbReference type="ARBA" id="ARBA00022475"/>
    </source>
</evidence>
<evidence type="ECO:0000256" key="2">
    <source>
        <dbReference type="ARBA" id="ARBA00007935"/>
    </source>
</evidence>
<keyword evidence="10" id="KW-1185">Reference proteome</keyword>
<keyword evidence="6 8" id="KW-1133">Transmembrane helix</keyword>
<accession>A0A540VLJ5</accession>
<evidence type="ECO:0000256" key="8">
    <source>
        <dbReference type="SAM" id="Phobius"/>
    </source>
</evidence>
<evidence type="ECO:0000313" key="10">
    <source>
        <dbReference type="Proteomes" id="UP000317371"/>
    </source>
</evidence>
<reference evidence="9 10" key="1">
    <citation type="submission" date="2019-06" db="EMBL/GenBank/DDBJ databases">
        <title>Genome sequence of Litorilinea aerophila BAA-2444.</title>
        <authorList>
            <person name="Maclea K.S."/>
            <person name="Maurais E.G."/>
            <person name="Iannazzi L.C."/>
        </authorList>
    </citation>
    <scope>NUCLEOTIDE SEQUENCE [LARGE SCALE GENOMIC DNA]</scope>
    <source>
        <strain evidence="9 10">ATCC BAA-2444</strain>
    </source>
</reference>
<evidence type="ECO:0000256" key="6">
    <source>
        <dbReference type="ARBA" id="ARBA00022989"/>
    </source>
</evidence>
<feature type="transmembrane region" description="Helical" evidence="8">
    <location>
        <begin position="103"/>
        <end position="122"/>
    </location>
</feature>
<dbReference type="CDD" id="cd06550">
    <property type="entry name" value="TM_ABC_iron-siderophores_like"/>
    <property type="match status" value="1"/>
</dbReference>
<keyword evidence="7 8" id="KW-0472">Membrane</keyword>
<feature type="transmembrane region" description="Helical" evidence="8">
    <location>
        <begin position="64"/>
        <end position="83"/>
    </location>
</feature>
<evidence type="ECO:0000256" key="5">
    <source>
        <dbReference type="ARBA" id="ARBA00022692"/>
    </source>
</evidence>
<feature type="transmembrane region" description="Helical" evidence="8">
    <location>
        <begin position="289"/>
        <end position="309"/>
    </location>
</feature>
<gene>
    <name evidence="9" type="ORF">FKZ61_01785</name>
</gene>
<feature type="transmembrane region" description="Helical" evidence="8">
    <location>
        <begin position="154"/>
        <end position="180"/>
    </location>
</feature>
<dbReference type="PANTHER" id="PTHR30472:SF19">
    <property type="entry name" value="PETROBACTIN IMPORT SYSTEM PERMEASE PROTEIN YCLO"/>
    <property type="match status" value="1"/>
</dbReference>
<feature type="transmembrane region" description="Helical" evidence="8">
    <location>
        <begin position="249"/>
        <end position="277"/>
    </location>
</feature>
<evidence type="ECO:0000256" key="7">
    <source>
        <dbReference type="ARBA" id="ARBA00023136"/>
    </source>
</evidence>